<feature type="compositionally biased region" description="Acidic residues" evidence="7">
    <location>
        <begin position="483"/>
        <end position="506"/>
    </location>
</feature>
<feature type="compositionally biased region" description="Basic and acidic residues" evidence="7">
    <location>
        <begin position="836"/>
        <end position="851"/>
    </location>
</feature>
<feature type="region of interest" description="Disordered" evidence="7">
    <location>
        <begin position="134"/>
        <end position="155"/>
    </location>
</feature>
<evidence type="ECO:0000256" key="4">
    <source>
        <dbReference type="ARBA" id="ARBA00022833"/>
    </source>
</evidence>
<feature type="region of interest" description="Disordered" evidence="7">
    <location>
        <begin position="654"/>
        <end position="753"/>
    </location>
</feature>
<reference evidence="9" key="2">
    <citation type="submission" date="2014-03" db="EMBL/GenBank/DDBJ databases">
        <authorList>
            <person name="Genoscope - CEA"/>
        </authorList>
    </citation>
    <scope>NUCLEOTIDE SEQUENCE</scope>
</reference>
<evidence type="ECO:0000256" key="1">
    <source>
        <dbReference type="ARBA" id="ARBA00004123"/>
    </source>
</evidence>
<dbReference type="SMART" id="SM00355">
    <property type="entry name" value="ZnF_C2H2"/>
    <property type="match status" value="7"/>
</dbReference>
<evidence type="ECO:0000259" key="8">
    <source>
        <dbReference type="PROSITE" id="PS50157"/>
    </source>
</evidence>
<feature type="domain" description="C2H2-type" evidence="8">
    <location>
        <begin position="762"/>
        <end position="784"/>
    </location>
</feature>
<dbReference type="STRING" id="8022.A0A060Y2S2"/>
<keyword evidence="2" id="KW-0479">Metal-binding</keyword>
<accession>A0A060Y2S2</accession>
<dbReference type="GO" id="GO:0000978">
    <property type="term" value="F:RNA polymerase II cis-regulatory region sequence-specific DNA binding"/>
    <property type="evidence" value="ECO:0007669"/>
    <property type="project" value="TreeGrafter"/>
</dbReference>
<dbReference type="Gene3D" id="3.30.160.60">
    <property type="entry name" value="Classic Zinc Finger"/>
    <property type="match status" value="3"/>
</dbReference>
<evidence type="ECO:0000256" key="5">
    <source>
        <dbReference type="ARBA" id="ARBA00023242"/>
    </source>
</evidence>
<name>A0A060Y2S2_ONCMY</name>
<feature type="compositionally biased region" description="Polar residues" evidence="7">
    <location>
        <begin position="352"/>
        <end position="362"/>
    </location>
</feature>
<dbReference type="InterPro" id="IPR013087">
    <property type="entry name" value="Znf_C2H2_type"/>
</dbReference>
<dbReference type="PaxDb" id="8022-A0A060Y2S2"/>
<dbReference type="PANTHER" id="PTHR24396:SF22">
    <property type="entry name" value="PROTEIN WIZ"/>
    <property type="match status" value="1"/>
</dbReference>
<proteinExistence type="predicted"/>
<feature type="non-terminal residue" evidence="9">
    <location>
        <position position="918"/>
    </location>
</feature>
<evidence type="ECO:0000256" key="3">
    <source>
        <dbReference type="ARBA" id="ARBA00022771"/>
    </source>
</evidence>
<evidence type="ECO:0000313" key="10">
    <source>
        <dbReference type="Proteomes" id="UP000193380"/>
    </source>
</evidence>
<feature type="compositionally biased region" description="Low complexity" evidence="7">
    <location>
        <begin position="867"/>
        <end position="889"/>
    </location>
</feature>
<dbReference type="SUPFAM" id="SSF57667">
    <property type="entry name" value="beta-beta-alpha zinc fingers"/>
    <property type="match status" value="1"/>
</dbReference>
<protein>
    <recommendedName>
        <fullName evidence="8">C2H2-type domain-containing protein</fullName>
    </recommendedName>
</protein>
<evidence type="ECO:0000256" key="7">
    <source>
        <dbReference type="SAM" id="MobiDB-lite"/>
    </source>
</evidence>
<reference evidence="9" key="1">
    <citation type="journal article" date="2014" name="Nat. Commun.">
        <title>The rainbow trout genome provides novel insights into evolution after whole-genome duplication in vertebrates.</title>
        <authorList>
            <person name="Berthelot C."/>
            <person name="Brunet F."/>
            <person name="Chalopin D."/>
            <person name="Juanchich A."/>
            <person name="Bernard M."/>
            <person name="Noel B."/>
            <person name="Bento P."/>
            <person name="Da Silva C."/>
            <person name="Labadie K."/>
            <person name="Alberti A."/>
            <person name="Aury J.M."/>
            <person name="Louis A."/>
            <person name="Dehais P."/>
            <person name="Bardou P."/>
            <person name="Montfort J."/>
            <person name="Klopp C."/>
            <person name="Cabau C."/>
            <person name="Gaspin C."/>
            <person name="Thorgaard G.H."/>
            <person name="Boussaha M."/>
            <person name="Quillet E."/>
            <person name="Guyomard R."/>
            <person name="Galiana D."/>
            <person name="Bobe J."/>
            <person name="Volff J.N."/>
            <person name="Genet C."/>
            <person name="Wincker P."/>
            <person name="Jaillon O."/>
            <person name="Roest Crollius H."/>
            <person name="Guiguen Y."/>
        </authorList>
    </citation>
    <scope>NUCLEOTIDE SEQUENCE [LARGE SCALE GENOMIC DNA]</scope>
</reference>
<gene>
    <name evidence="9" type="ORF">GSONMT00002310001</name>
</gene>
<dbReference type="Proteomes" id="UP000193380">
    <property type="component" value="Unassembled WGS sequence"/>
</dbReference>
<dbReference type="PANTHER" id="PTHR24396">
    <property type="entry name" value="ZINC FINGER PROTEIN"/>
    <property type="match status" value="1"/>
</dbReference>
<feature type="compositionally biased region" description="Pro residues" evidence="7">
    <location>
        <begin position="854"/>
        <end position="866"/>
    </location>
</feature>
<keyword evidence="3 6" id="KW-0863">Zinc-finger</keyword>
<dbReference type="GO" id="GO:0005634">
    <property type="term" value="C:nucleus"/>
    <property type="evidence" value="ECO:0007669"/>
    <property type="project" value="UniProtKB-SubCell"/>
</dbReference>
<feature type="region of interest" description="Disordered" evidence="7">
    <location>
        <begin position="34"/>
        <end position="54"/>
    </location>
</feature>
<organism evidence="9 10">
    <name type="scientific">Oncorhynchus mykiss</name>
    <name type="common">Rainbow trout</name>
    <name type="synonym">Salmo gairdneri</name>
    <dbReference type="NCBI Taxonomy" id="8022"/>
    <lineage>
        <taxon>Eukaryota</taxon>
        <taxon>Metazoa</taxon>
        <taxon>Chordata</taxon>
        <taxon>Craniata</taxon>
        <taxon>Vertebrata</taxon>
        <taxon>Euteleostomi</taxon>
        <taxon>Actinopterygii</taxon>
        <taxon>Neopterygii</taxon>
        <taxon>Teleostei</taxon>
        <taxon>Protacanthopterygii</taxon>
        <taxon>Salmoniformes</taxon>
        <taxon>Salmonidae</taxon>
        <taxon>Salmoninae</taxon>
        <taxon>Oncorhynchus</taxon>
    </lineage>
</organism>
<dbReference type="PROSITE" id="PS00028">
    <property type="entry name" value="ZINC_FINGER_C2H2_1"/>
    <property type="match status" value="5"/>
</dbReference>
<feature type="domain" description="C2H2-type" evidence="8">
    <location>
        <begin position="59"/>
        <end position="86"/>
    </location>
</feature>
<feature type="compositionally biased region" description="Acidic residues" evidence="7">
    <location>
        <begin position="43"/>
        <end position="54"/>
    </location>
</feature>
<feature type="region of interest" description="Disordered" evidence="7">
    <location>
        <begin position="224"/>
        <end position="259"/>
    </location>
</feature>
<feature type="compositionally biased region" description="Basic and acidic residues" evidence="7">
    <location>
        <begin position="455"/>
        <end position="477"/>
    </location>
</feature>
<feature type="region of interest" description="Disordered" evidence="7">
    <location>
        <begin position="281"/>
        <end position="507"/>
    </location>
</feature>
<keyword evidence="4" id="KW-0862">Zinc</keyword>
<feature type="compositionally biased region" description="Low complexity" evidence="7">
    <location>
        <begin position="330"/>
        <end position="346"/>
    </location>
</feature>
<feature type="compositionally biased region" description="Acidic residues" evidence="7">
    <location>
        <begin position="667"/>
        <end position="688"/>
    </location>
</feature>
<dbReference type="InterPro" id="IPR051643">
    <property type="entry name" value="Transcr_Reg_ZincFinger"/>
</dbReference>
<evidence type="ECO:0000256" key="2">
    <source>
        <dbReference type="ARBA" id="ARBA00022723"/>
    </source>
</evidence>
<feature type="domain" description="C2H2-type" evidence="8">
    <location>
        <begin position="205"/>
        <end position="232"/>
    </location>
</feature>
<feature type="domain" description="C2H2-type" evidence="8">
    <location>
        <begin position="100"/>
        <end position="127"/>
    </location>
</feature>
<evidence type="ECO:0000256" key="6">
    <source>
        <dbReference type="PROSITE-ProRule" id="PRU00042"/>
    </source>
</evidence>
<evidence type="ECO:0000313" key="9">
    <source>
        <dbReference type="EMBL" id="CDQ85787.1"/>
    </source>
</evidence>
<feature type="domain" description="C2H2-type" evidence="8">
    <location>
        <begin position="604"/>
        <end position="626"/>
    </location>
</feature>
<feature type="compositionally biased region" description="Pro residues" evidence="7">
    <location>
        <begin position="816"/>
        <end position="826"/>
    </location>
</feature>
<comment type="subcellular location">
    <subcellularLocation>
        <location evidence="1">Nucleus</location>
    </subcellularLocation>
</comment>
<dbReference type="InterPro" id="IPR036236">
    <property type="entry name" value="Znf_C2H2_sf"/>
</dbReference>
<keyword evidence="5" id="KW-0539">Nucleus</keyword>
<dbReference type="GO" id="GO:0000981">
    <property type="term" value="F:DNA-binding transcription factor activity, RNA polymerase II-specific"/>
    <property type="evidence" value="ECO:0007669"/>
    <property type="project" value="TreeGrafter"/>
</dbReference>
<dbReference type="PROSITE" id="PS50157">
    <property type="entry name" value="ZINC_FINGER_C2H2_2"/>
    <property type="match status" value="5"/>
</dbReference>
<dbReference type="GO" id="GO:0008270">
    <property type="term" value="F:zinc ion binding"/>
    <property type="evidence" value="ECO:0007669"/>
    <property type="project" value="UniProtKB-KW"/>
</dbReference>
<sequence length="918" mass="100597">MKARGASSRAKSLVPVKVSGGAYDFKEDLEKATEDLEKVEEEKGGEEEGGEGELSEEIFTCVECSIYFKKQVYLQDHMQEHSQSRPGAGRRERGVKGARFRCVECGWNLSNRLALADHNRRHQESRQKILKEIGKLSDSGKGETTQGEPSKVTKPASPVLEPFVALVTTPAPFTEPDPVPVRAPVKARAKTPVKAKVKGPANRRYLCLKCDFSTRTSQALANHAKTHNRKPTGLQRASPRFQPKLTSMEPPVSPGSASGLTSISLTCDQCAFQASSQTSLKEHQHVAHPAQTSICGEGPEEMNRPGSRIDASSPPCSDTLSKPVSPPEGQSQSKASKSSSSSWISAMEDSDTLPQPSNTATAPQRRELAFKTIGNKRANRRGKVGTELLWPNPRLDSGSPETDDAQSQGQSPDLATDMNQKETESLVGSKPLTRARSLRDDSSLKQQSLTASCSTERKPMKEEEVDGEPKVAFEKKSNKVFSDENDDDDDNDDEDNDDHEEEEEEENIRRFLAEGISDEDYEEIDEETGTLKSVERKCPYCPDRFHNGIGLANHVRGHLNRVGVSYNVRHFISPEEVNAIEKKFSYQKKKKKVANFDPDTFSVMRCEFCNAGFDTRAGLSSHARAHLRDFGITNWEVTVSPIHILRELFSSRPDLVLPTAPPRSPASDEEEEDLETEEEEPGGGEGSEEATGATVSILLPSSPSQPWEKDHSVGEPEGGEEEEQMPALDSLTSSPGRKGLFSLDPESPSPRDEADIKVSNLLKCEVCSAPFETRRGLSSHARSHLRQLGIGMSESSGAPIDLLYQITKERGLDGHFPPPLPRPPIAKKPLHVLPAPRKEERYQDTDMDEKPIPLSIPSPVASPPPSLIRACSPSPAPISSLLPVSSPLRCLDHKPGGVKSTTSNLSAKPFWAPQETDA</sequence>
<feature type="region of interest" description="Disordered" evidence="7">
    <location>
        <begin position="813"/>
        <end position="918"/>
    </location>
</feature>
<dbReference type="EMBL" id="FR906957">
    <property type="protein sequence ID" value="CDQ85787.1"/>
    <property type="molecule type" value="Genomic_DNA"/>
</dbReference>
<dbReference type="AlphaFoldDB" id="A0A060Y2S2"/>
<feature type="compositionally biased region" description="Polar residues" evidence="7">
    <location>
        <begin position="444"/>
        <end position="454"/>
    </location>
</feature>